<evidence type="ECO:0000256" key="1">
    <source>
        <dbReference type="SAM" id="SignalP"/>
    </source>
</evidence>
<dbReference type="RefSeq" id="WP_094485581.1">
    <property type="nucleotide sequence ID" value="NZ_NOXX01000166.1"/>
</dbReference>
<gene>
    <name evidence="2" type="ORF">CHX27_04550</name>
</gene>
<reference evidence="2 3" key="1">
    <citation type="submission" date="2017-07" db="EMBL/GenBank/DDBJ databases">
        <title>Flavobacterium cyanobacteriorum sp. nov., isolated from cyanobacterial aggregates in a eutrophic lake.</title>
        <authorList>
            <person name="Cai H."/>
        </authorList>
    </citation>
    <scope>NUCLEOTIDE SEQUENCE [LARGE SCALE GENOMIC DNA]</scope>
    <source>
        <strain evidence="2 3">TH167</strain>
    </source>
</reference>
<keyword evidence="3" id="KW-1185">Reference proteome</keyword>
<evidence type="ECO:0000313" key="3">
    <source>
        <dbReference type="Proteomes" id="UP000216035"/>
    </source>
</evidence>
<dbReference type="EMBL" id="NOXX01000166">
    <property type="protein sequence ID" value="OYQ46377.1"/>
    <property type="molecule type" value="Genomic_DNA"/>
</dbReference>
<dbReference type="AlphaFoldDB" id="A0A255ZXU6"/>
<feature type="signal peptide" evidence="1">
    <location>
        <begin position="1"/>
        <end position="19"/>
    </location>
</feature>
<feature type="chain" id="PRO_5013304879" evidence="1">
    <location>
        <begin position="20"/>
        <end position="196"/>
    </location>
</feature>
<evidence type="ECO:0000313" key="2">
    <source>
        <dbReference type="EMBL" id="OYQ46377.1"/>
    </source>
</evidence>
<sequence>MKKLFLFALIFCSSVAAVAQSALPAFNNSKNPHNKAGYDFYLFINKHVALLQEKKISPDELRDLLTKSTYPYKGVATEKQTQAYLGTLEKLTFSSSEAVNIENSILAKPVTADSNAILYQVALLKWSAFAFESMSNSARCLACIEACGDRCMRKKAAKLSTGTISEKVFFLLECGAKVLTWYADCLGDCIEDYRSH</sequence>
<protein>
    <submittedName>
        <fullName evidence="2">Uncharacterized protein</fullName>
    </submittedName>
</protein>
<keyword evidence="1" id="KW-0732">Signal</keyword>
<name>A0A255ZXU6_9FLAO</name>
<dbReference type="Proteomes" id="UP000216035">
    <property type="component" value="Unassembled WGS sequence"/>
</dbReference>
<organism evidence="2 3">
    <name type="scientific">Flavobacterium aurantiibacter</name>
    <dbReference type="NCBI Taxonomy" id="2023067"/>
    <lineage>
        <taxon>Bacteria</taxon>
        <taxon>Pseudomonadati</taxon>
        <taxon>Bacteroidota</taxon>
        <taxon>Flavobacteriia</taxon>
        <taxon>Flavobacteriales</taxon>
        <taxon>Flavobacteriaceae</taxon>
        <taxon>Flavobacterium</taxon>
    </lineage>
</organism>
<proteinExistence type="predicted"/>
<comment type="caution">
    <text evidence="2">The sequence shown here is derived from an EMBL/GenBank/DDBJ whole genome shotgun (WGS) entry which is preliminary data.</text>
</comment>
<accession>A0A255ZXU6</accession>